<feature type="signal peptide" evidence="2">
    <location>
        <begin position="1"/>
        <end position="20"/>
    </location>
</feature>
<comment type="caution">
    <text evidence="3">The sequence shown here is derived from an EMBL/GenBank/DDBJ whole genome shotgun (WGS) entry which is preliminary data.</text>
</comment>
<keyword evidence="2" id="KW-0732">Signal</keyword>
<protein>
    <recommendedName>
        <fullName evidence="1">Uncharacterized protein YicS</fullName>
    </recommendedName>
</protein>
<gene>
    <name evidence="3" type="ORF">MUU47_14680</name>
</gene>
<evidence type="ECO:0000313" key="3">
    <source>
        <dbReference type="EMBL" id="MCS2162343.1"/>
    </source>
</evidence>
<sequence>MKAVPILCLLACLSVPAAYASSPMQGLQFEQQKLQVMKDVKKTCTPDAKMSDDAFGNKILSNEDNKRHVRDATLALERNNQKNYWDAIGQIQCPDM</sequence>
<evidence type="ECO:0000256" key="2">
    <source>
        <dbReference type="SAM" id="SignalP"/>
    </source>
</evidence>
<dbReference type="EMBL" id="JALIGE010000074">
    <property type="protein sequence ID" value="MCS2162343.1"/>
    <property type="molecule type" value="Genomic_DNA"/>
</dbReference>
<evidence type="ECO:0000256" key="1">
    <source>
        <dbReference type="ARBA" id="ARBA00035681"/>
    </source>
</evidence>
<dbReference type="RefSeq" id="WP_258988903.1">
    <property type="nucleotide sequence ID" value="NZ_JALIGE010000074.1"/>
</dbReference>
<organism evidence="3 4">
    <name type="scientific">Scandinavium hiltneri</name>
    <dbReference type="NCBI Taxonomy" id="2926519"/>
    <lineage>
        <taxon>Bacteria</taxon>
        <taxon>Pseudomonadati</taxon>
        <taxon>Pseudomonadota</taxon>
        <taxon>Gammaproteobacteria</taxon>
        <taxon>Enterobacterales</taxon>
        <taxon>Enterobacteriaceae</taxon>
        <taxon>Scandinavium</taxon>
    </lineage>
</organism>
<dbReference type="InterPro" id="IPR048144">
    <property type="entry name" value="YicS_fam"/>
</dbReference>
<proteinExistence type="predicted"/>
<dbReference type="NCBIfam" id="NF041639">
    <property type="entry name" value="YicS_fam"/>
    <property type="match status" value="1"/>
</dbReference>
<reference evidence="3 4" key="1">
    <citation type="submission" date="2022-04" db="EMBL/GenBank/DDBJ databases">
        <title>Proposal of a three novel species of Scandinavium, Scandinavium hiltneri, Scandinavium manionii, Scandinavium tedordense.</title>
        <authorList>
            <person name="Maddock D.W."/>
            <person name="Brady C.L."/>
            <person name="Denman S."/>
            <person name="Arnold D."/>
        </authorList>
    </citation>
    <scope>NUCLEOTIDE SEQUENCE [LARGE SCALE GENOMIC DNA]</scope>
    <source>
        <strain evidence="3 4">H11S7</strain>
    </source>
</reference>
<accession>A0ABT2E4I6</accession>
<dbReference type="Proteomes" id="UP001205357">
    <property type="component" value="Unassembled WGS sequence"/>
</dbReference>
<name>A0ABT2E4I6_9ENTR</name>
<feature type="chain" id="PRO_5046074587" description="Uncharacterized protein YicS" evidence="2">
    <location>
        <begin position="21"/>
        <end position="96"/>
    </location>
</feature>
<keyword evidence="4" id="KW-1185">Reference proteome</keyword>
<evidence type="ECO:0000313" key="4">
    <source>
        <dbReference type="Proteomes" id="UP001205357"/>
    </source>
</evidence>